<dbReference type="InterPro" id="IPR007185">
    <property type="entry name" value="DNA_pol_a/d/e_bsu"/>
</dbReference>
<dbReference type="GO" id="GO:0003677">
    <property type="term" value="F:DNA binding"/>
    <property type="evidence" value="ECO:0007669"/>
    <property type="project" value="InterPro"/>
</dbReference>
<comment type="function">
    <text evidence="6">Accessory subunit of the DNA polymerase alpha complex (also known as the alpha DNA polymerase-primase complex) which plays an essential role in the initiation of DNA synthesis.</text>
</comment>
<dbReference type="Pfam" id="PF22062">
    <property type="entry name" value="OB_DPOA2"/>
    <property type="match status" value="1"/>
</dbReference>
<gene>
    <name evidence="10" type="ORF">LAMI_0E09230G</name>
</gene>
<organism evidence="10 11">
    <name type="scientific">Lachancea mirantina</name>
    <dbReference type="NCBI Taxonomy" id="1230905"/>
    <lineage>
        <taxon>Eukaryota</taxon>
        <taxon>Fungi</taxon>
        <taxon>Dikarya</taxon>
        <taxon>Ascomycota</taxon>
        <taxon>Saccharomycotina</taxon>
        <taxon>Saccharomycetes</taxon>
        <taxon>Saccharomycetales</taxon>
        <taxon>Saccharomycetaceae</taxon>
        <taxon>Lachancea</taxon>
    </lineage>
</organism>
<evidence type="ECO:0000256" key="5">
    <source>
        <dbReference type="ARBA" id="ARBA00023242"/>
    </source>
</evidence>
<dbReference type="GO" id="GO:0005658">
    <property type="term" value="C:alpha DNA polymerase:primase complex"/>
    <property type="evidence" value="ECO:0007669"/>
    <property type="project" value="TreeGrafter"/>
</dbReference>
<comment type="subcellular location">
    <subcellularLocation>
        <location evidence="1 6">Nucleus</location>
    </subcellularLocation>
</comment>
<dbReference type="Proteomes" id="UP000191024">
    <property type="component" value="Chromosome E"/>
</dbReference>
<dbReference type="PIRSF" id="PIRSF018300">
    <property type="entry name" value="DNA_pol_alph_2"/>
    <property type="match status" value="1"/>
</dbReference>
<dbReference type="Gene3D" id="3.60.21.60">
    <property type="match status" value="2"/>
</dbReference>
<keyword evidence="5 6" id="KW-0539">Nucleus</keyword>
<evidence type="ECO:0000256" key="7">
    <source>
        <dbReference type="SAM" id="MobiDB-lite"/>
    </source>
</evidence>
<comment type="similarity">
    <text evidence="2 6">Belongs to the DNA polymerase alpha subunit B family.</text>
</comment>
<dbReference type="InterPro" id="IPR016722">
    <property type="entry name" value="DNA_pol_alpha_bsu"/>
</dbReference>
<feature type="region of interest" description="Disordered" evidence="7">
    <location>
        <begin position="83"/>
        <end position="132"/>
    </location>
</feature>
<proteinExistence type="inferred from homology"/>
<dbReference type="AlphaFoldDB" id="A0A1G4JND3"/>
<dbReference type="PANTHER" id="PTHR23061:SF12">
    <property type="entry name" value="DNA POLYMERASE ALPHA SUBUNIT B"/>
    <property type="match status" value="1"/>
</dbReference>
<protein>
    <recommendedName>
        <fullName evidence="3 6">DNA polymerase alpha subunit B</fullName>
    </recommendedName>
</protein>
<evidence type="ECO:0000256" key="6">
    <source>
        <dbReference type="PIRNR" id="PIRNR018300"/>
    </source>
</evidence>
<name>A0A1G4JND3_9SACH</name>
<evidence type="ECO:0000313" key="11">
    <source>
        <dbReference type="Proteomes" id="UP000191024"/>
    </source>
</evidence>
<evidence type="ECO:0000256" key="4">
    <source>
        <dbReference type="ARBA" id="ARBA00022705"/>
    </source>
</evidence>
<dbReference type="EMBL" id="LT598465">
    <property type="protein sequence ID" value="SCU92198.1"/>
    <property type="molecule type" value="Genomic_DNA"/>
</dbReference>
<evidence type="ECO:0000259" key="9">
    <source>
        <dbReference type="Pfam" id="PF22062"/>
    </source>
</evidence>
<feature type="domain" description="DNA polymerase alpha/delta/epsilon subunit B" evidence="8">
    <location>
        <begin position="367"/>
        <end position="600"/>
    </location>
</feature>
<dbReference type="PANTHER" id="PTHR23061">
    <property type="entry name" value="DNA POLYMERASE 2 ALPHA 70 KDA SUBUNIT"/>
    <property type="match status" value="1"/>
</dbReference>
<keyword evidence="4 6" id="KW-0235">DNA replication</keyword>
<dbReference type="OrthoDB" id="336885at2759"/>
<dbReference type="InterPro" id="IPR054300">
    <property type="entry name" value="OB_DPOA2"/>
</dbReference>
<reference evidence="10 11" key="1">
    <citation type="submission" date="2016-03" db="EMBL/GenBank/DDBJ databases">
        <authorList>
            <person name="Devillers H."/>
        </authorList>
    </citation>
    <scope>NUCLEOTIDE SEQUENCE [LARGE SCALE GENOMIC DNA]</scope>
    <source>
        <strain evidence="10">CBS 11717</strain>
    </source>
</reference>
<dbReference type="GO" id="GO:0006270">
    <property type="term" value="P:DNA replication initiation"/>
    <property type="evidence" value="ECO:0007669"/>
    <property type="project" value="TreeGrafter"/>
</dbReference>
<sequence>MSTESDIARKFGEGAENPEILRLLKDIESIYSLDTEELYIKWEQFSYHKNGKVAELNLRNVELFKGFIQQQIERKAATIGLNNSGSASVRRPKIAKPSNGGSPSLFGFASPKTPLMKKRRTDTTPSKLGNLHMKSDISADDTLGSIERSRYDLESPSGTSRSAEVSSPFMVSNVENKTEKGQILLTLNPQNIEMSKGQKFETKNKVSIVPFFDSEKYQYRTMRQNILEAADVLDEQIDIFTEAVQQHYNLAVSDIGDPSRQSQSEIIAVGRIVADAADSESNVNIHSLAIEASRSMGIGRRVRLNLEKIEEASFFQGQIVALRGKNANGEYFMVEEVMDIPFLNSPVSTLKELKEFEEEPEEESLKIVITKGPYTAANELDFSFLKEFVERLNTELVPHVLMMFGPFLDIMHSQIESGCIPHFPGLTTQPRTLDEIFNKVVSPILKNINEKIQVILIPSTNDAIMKHASYPQCAMDRKALHLPKTFKCFPNPSIFKLNEFFFGCSNLDAFKDIREAVKGGKTYSRNRLDRIAEHVLQQRRFYPSFPGSIKKRKTVNAKGQEVWEHLSGANLEVDFLGLSEFVAKLIPDVVLIPSELTYFARIVRNVLFVNPGPFVRPTGLRGSFAQVCVQSPEKSGVELTRVDGEEVLYTNDIWKRSRVDIIT</sequence>
<dbReference type="Pfam" id="PF04042">
    <property type="entry name" value="DNA_pol_E_B"/>
    <property type="match status" value="1"/>
</dbReference>
<dbReference type="STRING" id="1230905.A0A1G4JND3"/>
<feature type="domain" description="DNA polymerase alpha subunit B OB" evidence="9">
    <location>
        <begin position="231"/>
        <end position="339"/>
    </location>
</feature>
<keyword evidence="11" id="KW-1185">Reference proteome</keyword>
<evidence type="ECO:0000259" key="8">
    <source>
        <dbReference type="Pfam" id="PF04042"/>
    </source>
</evidence>
<evidence type="ECO:0000256" key="2">
    <source>
        <dbReference type="ARBA" id="ARBA00007299"/>
    </source>
</evidence>
<evidence type="ECO:0000313" key="10">
    <source>
        <dbReference type="EMBL" id="SCU92198.1"/>
    </source>
</evidence>
<accession>A0A1G4JND3</accession>
<evidence type="ECO:0000256" key="3">
    <source>
        <dbReference type="ARBA" id="ARBA00018596"/>
    </source>
</evidence>
<evidence type="ECO:0000256" key="1">
    <source>
        <dbReference type="ARBA" id="ARBA00004123"/>
    </source>
</evidence>